<feature type="compositionally biased region" description="Basic and acidic residues" evidence="1">
    <location>
        <begin position="513"/>
        <end position="526"/>
    </location>
</feature>
<gene>
    <name evidence="3" type="ORF">LCGC14_0375300</name>
</gene>
<evidence type="ECO:0000256" key="1">
    <source>
        <dbReference type="SAM" id="MobiDB-lite"/>
    </source>
</evidence>
<feature type="domain" description="Anti-CBASS protein Acb1-like N-terminal" evidence="2">
    <location>
        <begin position="62"/>
        <end position="426"/>
    </location>
</feature>
<sequence>MGKISDMISKGMSPLSDSMGRMDGWLNLVTGLGTLARDKLQSTFFQRNQRLTDDQLESLFEDDIAAKIVEKMPEDALRQGFELSIKPDEEEPDAEAIDQTQQMAADVMAAYDDLEGTPRIVDAWIWGRLFGGGALYLITDDPAPAEEELEPDKLMKIRSLLVIDKRDLHPIEFDNDPESERFGEATLYQVTRTGTAATQANVSIPLRVHWSRLIIFEGNRTTLRRKAENDGWSRSVLQRVHTVLVQFNVSWQSTAHLITDSAQGVFKMEGLIKMIASGGTDAINKRMLVVDMGRSVARSLVIDADKEEFERQETTFTGHAEILKQFMIRLSAAAGMPVTILMGQSPAGMDATGKGDQDVWDDTVQSGQTHILDPRLARLLFLLMSSKQGPTNGVVPENWDIIYNPLRQMTEKDKAELRKKVAEKDKIEIDSGVVTPEEVTISRYGPGGYSSETMVDLELRKKVLEADAKKALEKLDEPDPVPPTPPDPNAVPVPAPPPDPNAVPPVPEPPPEPEPRVDAAHHDHSIPGEGRTGSTLSPPGVAHTHSLPGGGRTGSAPGGAGHTHSTPKGTTGPARAL</sequence>
<proteinExistence type="predicted"/>
<dbReference type="InterPro" id="IPR006445">
    <property type="entry name" value="Phage-assoc_HI1409"/>
</dbReference>
<organism evidence="3">
    <name type="scientific">marine sediment metagenome</name>
    <dbReference type="NCBI Taxonomy" id="412755"/>
    <lineage>
        <taxon>unclassified sequences</taxon>
        <taxon>metagenomes</taxon>
        <taxon>ecological metagenomes</taxon>
    </lineage>
</organism>
<dbReference type="NCBIfam" id="TIGR01555">
    <property type="entry name" value="phge_rel_HI1409"/>
    <property type="match status" value="1"/>
</dbReference>
<name>A0A0F9WCP8_9ZZZZ</name>
<evidence type="ECO:0000313" key="3">
    <source>
        <dbReference type="EMBL" id="KKN75973.1"/>
    </source>
</evidence>
<evidence type="ECO:0000259" key="2">
    <source>
        <dbReference type="Pfam" id="PF06381"/>
    </source>
</evidence>
<dbReference type="AlphaFoldDB" id="A0A0F9WCP8"/>
<accession>A0A0F9WCP8</accession>
<comment type="caution">
    <text evidence="3">The sequence shown here is derived from an EMBL/GenBank/DDBJ whole genome shotgun (WGS) entry which is preliminary data.</text>
</comment>
<dbReference type="InterPro" id="IPR024459">
    <property type="entry name" value="Acb1-like_N"/>
</dbReference>
<feature type="region of interest" description="Disordered" evidence="1">
    <location>
        <begin position="472"/>
        <end position="577"/>
    </location>
</feature>
<feature type="compositionally biased region" description="Gly residues" evidence="1">
    <location>
        <begin position="548"/>
        <end position="561"/>
    </location>
</feature>
<protein>
    <recommendedName>
        <fullName evidence="2">Anti-CBASS protein Acb1-like N-terminal domain-containing protein</fullName>
    </recommendedName>
</protein>
<dbReference type="EMBL" id="LAZR01000301">
    <property type="protein sequence ID" value="KKN75973.1"/>
    <property type="molecule type" value="Genomic_DNA"/>
</dbReference>
<feature type="compositionally biased region" description="Pro residues" evidence="1">
    <location>
        <begin position="480"/>
        <end position="512"/>
    </location>
</feature>
<reference evidence="3" key="1">
    <citation type="journal article" date="2015" name="Nature">
        <title>Complex archaea that bridge the gap between prokaryotes and eukaryotes.</title>
        <authorList>
            <person name="Spang A."/>
            <person name="Saw J.H."/>
            <person name="Jorgensen S.L."/>
            <person name="Zaremba-Niedzwiedzka K."/>
            <person name="Martijn J."/>
            <person name="Lind A.E."/>
            <person name="van Eijk R."/>
            <person name="Schleper C."/>
            <person name="Guy L."/>
            <person name="Ettema T.J."/>
        </authorList>
    </citation>
    <scope>NUCLEOTIDE SEQUENCE</scope>
</reference>
<dbReference type="Pfam" id="PF06381">
    <property type="entry name" value="Phage_portal_3"/>
    <property type="match status" value="1"/>
</dbReference>